<evidence type="ECO:0000256" key="3">
    <source>
        <dbReference type="ARBA" id="ARBA00023163"/>
    </source>
</evidence>
<dbReference type="InterPro" id="IPR001845">
    <property type="entry name" value="HTH_ArsR_DNA-bd_dom"/>
</dbReference>
<dbReference type="InterPro" id="IPR036388">
    <property type="entry name" value="WH-like_DNA-bd_sf"/>
</dbReference>
<dbReference type="PROSITE" id="PS50987">
    <property type="entry name" value="HTH_ARSR_2"/>
    <property type="match status" value="1"/>
</dbReference>
<dbReference type="Proteomes" id="UP000197781">
    <property type="component" value="Chromosome"/>
</dbReference>
<dbReference type="SMART" id="SM00418">
    <property type="entry name" value="HTH_ARSR"/>
    <property type="match status" value="1"/>
</dbReference>
<evidence type="ECO:0000256" key="1">
    <source>
        <dbReference type="ARBA" id="ARBA00023015"/>
    </source>
</evidence>
<dbReference type="PRINTS" id="PR00778">
    <property type="entry name" value="HTHARSR"/>
</dbReference>
<protein>
    <submittedName>
        <fullName evidence="6">Transcriptional regulator</fullName>
    </submittedName>
</protein>
<evidence type="ECO:0000313" key="6">
    <source>
        <dbReference type="EMBL" id="ASJ53095.1"/>
    </source>
</evidence>
<dbReference type="GO" id="GO:0003677">
    <property type="term" value="F:DNA binding"/>
    <property type="evidence" value="ECO:0007669"/>
    <property type="project" value="UniProtKB-KW"/>
</dbReference>
<dbReference type="InterPro" id="IPR011991">
    <property type="entry name" value="ArsR-like_HTH"/>
</dbReference>
<evidence type="ECO:0000256" key="2">
    <source>
        <dbReference type="ARBA" id="ARBA00023125"/>
    </source>
</evidence>
<feature type="domain" description="HTH arsR-type" evidence="5">
    <location>
        <begin position="38"/>
        <end position="133"/>
    </location>
</feature>
<dbReference type="InterPro" id="IPR051011">
    <property type="entry name" value="Metal_resp_trans_reg"/>
</dbReference>
<sequence length="137" mass="15520">MVRFGVNEVSEDIQRIPTDLEVCEIQTIDEEKVNRLRPRMMETEGVAPLFKALADDTRAKIIYALALEGELCVCDVAATINSSIPNTSHHLRLLKNMGLARYRKNGKLVYYSLDDDHVRHLIMCGIEHAAELKQSKP</sequence>
<keyword evidence="1" id="KW-0805">Transcription regulation</keyword>
<gene>
    <name evidence="6" type="ORF">BP422_05760</name>
</gene>
<dbReference type="InterPro" id="IPR018334">
    <property type="entry name" value="ArsR_HTH"/>
</dbReference>
<evidence type="ECO:0000256" key="4">
    <source>
        <dbReference type="ARBA" id="ARBA00043263"/>
    </source>
</evidence>
<dbReference type="NCBIfam" id="NF033788">
    <property type="entry name" value="HTH_metalloreg"/>
    <property type="match status" value="1"/>
</dbReference>
<dbReference type="EMBL" id="CP018145">
    <property type="protein sequence ID" value="ASJ53095.1"/>
    <property type="molecule type" value="Genomic_DNA"/>
</dbReference>
<evidence type="ECO:0000313" key="7">
    <source>
        <dbReference type="Proteomes" id="UP000197781"/>
    </source>
</evidence>
<evidence type="ECO:0000259" key="5">
    <source>
        <dbReference type="PROSITE" id="PS50987"/>
    </source>
</evidence>
<keyword evidence="2" id="KW-0238">DNA-binding</keyword>
<proteinExistence type="predicted"/>
<organism evidence="6 7">
    <name type="scientific">Brevibacillus formosus</name>
    <dbReference type="NCBI Taxonomy" id="54913"/>
    <lineage>
        <taxon>Bacteria</taxon>
        <taxon>Bacillati</taxon>
        <taxon>Bacillota</taxon>
        <taxon>Bacilli</taxon>
        <taxon>Bacillales</taxon>
        <taxon>Paenibacillaceae</taxon>
        <taxon>Brevibacillus</taxon>
    </lineage>
</organism>
<dbReference type="SUPFAM" id="SSF46785">
    <property type="entry name" value="Winged helix' DNA-binding domain"/>
    <property type="match status" value="1"/>
</dbReference>
<dbReference type="Pfam" id="PF01022">
    <property type="entry name" value="HTH_5"/>
    <property type="match status" value="1"/>
</dbReference>
<dbReference type="Gene3D" id="1.10.10.10">
    <property type="entry name" value="Winged helix-like DNA-binding domain superfamily/Winged helix DNA-binding domain"/>
    <property type="match status" value="1"/>
</dbReference>
<dbReference type="PROSITE" id="PS00846">
    <property type="entry name" value="HTH_ARSR_1"/>
    <property type="match status" value="1"/>
</dbReference>
<dbReference type="PANTHER" id="PTHR43132:SF6">
    <property type="entry name" value="HTH-TYPE TRANSCRIPTIONAL REPRESSOR CZRA"/>
    <property type="match status" value="1"/>
</dbReference>
<dbReference type="GO" id="GO:0003700">
    <property type="term" value="F:DNA-binding transcription factor activity"/>
    <property type="evidence" value="ECO:0007669"/>
    <property type="project" value="InterPro"/>
</dbReference>
<keyword evidence="3" id="KW-0804">Transcription</keyword>
<dbReference type="AlphaFoldDB" id="A0A220MDV0"/>
<keyword evidence="4" id="KW-0105">Cadmium resistance</keyword>
<dbReference type="CDD" id="cd00090">
    <property type="entry name" value="HTH_ARSR"/>
    <property type="match status" value="1"/>
</dbReference>
<dbReference type="GO" id="GO:0046686">
    <property type="term" value="P:response to cadmium ion"/>
    <property type="evidence" value="ECO:0007669"/>
    <property type="project" value="UniProtKB-KW"/>
</dbReference>
<dbReference type="InterPro" id="IPR036390">
    <property type="entry name" value="WH_DNA-bd_sf"/>
</dbReference>
<reference evidence="6 7" key="1">
    <citation type="submission" date="2016-11" db="EMBL/GenBank/DDBJ databases">
        <authorList>
            <person name="Jaros S."/>
            <person name="Januszkiewicz K."/>
            <person name="Wedrychowicz H."/>
        </authorList>
    </citation>
    <scope>NUCLEOTIDE SEQUENCE [LARGE SCALE GENOMIC DNA]</scope>
    <source>
        <strain evidence="6 7">NF2</strain>
    </source>
</reference>
<name>A0A220MDV0_9BACL</name>
<dbReference type="KEGG" id="bfm:BP422_05760"/>
<accession>A0A220MDV0</accession>
<dbReference type="PANTHER" id="PTHR43132">
    <property type="entry name" value="ARSENICAL RESISTANCE OPERON REPRESSOR ARSR-RELATED"/>
    <property type="match status" value="1"/>
</dbReference>